<dbReference type="PROSITE" id="PS00571">
    <property type="entry name" value="AMIDASES"/>
    <property type="match status" value="1"/>
</dbReference>
<dbReference type="PANTHER" id="PTHR43372">
    <property type="entry name" value="FATTY-ACID AMIDE HYDROLASE"/>
    <property type="match status" value="1"/>
</dbReference>
<sequence>MTNVIPLHIKNNLLHLDATEISTLIRTKKVSSEEVIRIYIDHIKAVNPMLNAVVEERFDAAIKEAKEKDANIDEANLKFQPLYGVPVSIKESIDVAGMKTTGGISHRADIIVKNDAHVVEQLKRAGAIILCKTNTPALCFCHETDNTLFGRTNNAWDMKRTAGGSSGGEGALIGVGGAPIGIGSDIGGSIRFPSHFNGVVGFKPGKNQVSTTGHFPPDTHHLKARMSTIGPIGKSVRDMKLLYRLIQQEQPRKALYERMQVDVLPADIGFPLSEKTTELLGEVYELVSHTYNSTTTIPPFFNDSATIWQEIMSHDGGREITTLAFNTDRVNIFKEYMKSKLKRNTKHHPYLLWSLVGAKMFKPSQKRLKEMEQFLNEGDRTLDSYLSNRLLVFPVYHTGALKHGETYKEIFSIKRTFLQYLPYTVYANVWGLPSLVIPVGTDHNGLPIAIQIMSKVGNEDAIFLLGEKIEKHFGGYKRSTVYDKP</sequence>
<protein>
    <submittedName>
        <fullName evidence="2">Amidase</fullName>
    </submittedName>
</protein>
<dbReference type="Proteomes" id="UP000823937">
    <property type="component" value="Unassembled WGS sequence"/>
</dbReference>
<evidence type="ECO:0000313" key="2">
    <source>
        <dbReference type="EMBL" id="HIV74688.1"/>
    </source>
</evidence>
<dbReference type="PANTHER" id="PTHR43372:SF4">
    <property type="entry name" value="FATTY-ACID AMIDE HYDROLASE 2"/>
    <property type="match status" value="1"/>
</dbReference>
<accession>A0A9D1PLH8</accession>
<dbReference type="Pfam" id="PF01425">
    <property type="entry name" value="Amidase"/>
    <property type="match status" value="1"/>
</dbReference>
<feature type="domain" description="Amidase" evidence="1">
    <location>
        <begin position="34"/>
        <end position="462"/>
    </location>
</feature>
<dbReference type="AlphaFoldDB" id="A0A9D1PLH8"/>
<dbReference type="InterPro" id="IPR023631">
    <property type="entry name" value="Amidase_dom"/>
</dbReference>
<proteinExistence type="predicted"/>
<comment type="caution">
    <text evidence="2">The sequence shown here is derived from an EMBL/GenBank/DDBJ whole genome shotgun (WGS) entry which is preliminary data.</text>
</comment>
<evidence type="ECO:0000313" key="3">
    <source>
        <dbReference type="Proteomes" id="UP000823937"/>
    </source>
</evidence>
<name>A0A9D1PLH8_9BACI</name>
<dbReference type="InterPro" id="IPR036928">
    <property type="entry name" value="AS_sf"/>
</dbReference>
<gene>
    <name evidence="2" type="ORF">H9895_06395</name>
</gene>
<dbReference type="SUPFAM" id="SSF75304">
    <property type="entry name" value="Amidase signature (AS) enzymes"/>
    <property type="match status" value="1"/>
</dbReference>
<reference evidence="2" key="1">
    <citation type="journal article" date="2021" name="PeerJ">
        <title>Extensive microbial diversity within the chicken gut microbiome revealed by metagenomics and culture.</title>
        <authorList>
            <person name="Gilroy R."/>
            <person name="Ravi A."/>
            <person name="Getino M."/>
            <person name="Pursley I."/>
            <person name="Horton D.L."/>
            <person name="Alikhan N.F."/>
            <person name="Baker D."/>
            <person name="Gharbi K."/>
            <person name="Hall N."/>
            <person name="Watson M."/>
            <person name="Adriaenssens E.M."/>
            <person name="Foster-Nyarko E."/>
            <person name="Jarju S."/>
            <person name="Secka A."/>
            <person name="Antonio M."/>
            <person name="Oren A."/>
            <person name="Chaudhuri R.R."/>
            <person name="La Ragione R."/>
            <person name="Hildebrand F."/>
            <person name="Pallen M.J."/>
        </authorList>
    </citation>
    <scope>NUCLEOTIDE SEQUENCE</scope>
    <source>
        <strain evidence="2">CHK169-2315</strain>
    </source>
</reference>
<dbReference type="InterPro" id="IPR052739">
    <property type="entry name" value="FAAH2"/>
</dbReference>
<evidence type="ECO:0000259" key="1">
    <source>
        <dbReference type="Pfam" id="PF01425"/>
    </source>
</evidence>
<dbReference type="InterPro" id="IPR020556">
    <property type="entry name" value="Amidase_CS"/>
</dbReference>
<dbReference type="Gene3D" id="3.90.1300.10">
    <property type="entry name" value="Amidase signature (AS) domain"/>
    <property type="match status" value="1"/>
</dbReference>
<organism evidence="2 3">
    <name type="scientific">Candidatus Pseudogracilibacillus intestinigallinarum</name>
    <dbReference type="NCBI Taxonomy" id="2838742"/>
    <lineage>
        <taxon>Bacteria</taxon>
        <taxon>Bacillati</taxon>
        <taxon>Bacillota</taxon>
        <taxon>Bacilli</taxon>
        <taxon>Bacillales</taxon>
        <taxon>Bacillaceae</taxon>
        <taxon>Pseudogracilibacillus</taxon>
    </lineage>
</organism>
<reference evidence="2" key="2">
    <citation type="submission" date="2021-04" db="EMBL/GenBank/DDBJ databases">
        <authorList>
            <person name="Gilroy R."/>
        </authorList>
    </citation>
    <scope>NUCLEOTIDE SEQUENCE</scope>
    <source>
        <strain evidence="2">CHK169-2315</strain>
    </source>
</reference>
<dbReference type="EMBL" id="DXHX01000096">
    <property type="protein sequence ID" value="HIV74688.1"/>
    <property type="molecule type" value="Genomic_DNA"/>
</dbReference>
<dbReference type="GO" id="GO:0012505">
    <property type="term" value="C:endomembrane system"/>
    <property type="evidence" value="ECO:0007669"/>
    <property type="project" value="TreeGrafter"/>
</dbReference>